<comment type="caution">
    <text evidence="1">The sequence shown here is derived from an EMBL/GenBank/DDBJ whole genome shotgun (WGS) entry which is preliminary data.</text>
</comment>
<protein>
    <submittedName>
        <fullName evidence="1">Uncharacterized protein</fullName>
    </submittedName>
</protein>
<gene>
    <name evidence="1" type="ORF">B0H50_10453</name>
</gene>
<dbReference type="Proteomes" id="UP000245523">
    <property type="component" value="Unassembled WGS sequence"/>
</dbReference>
<accession>A0ABX5LP16</accession>
<reference evidence="1 2" key="1">
    <citation type="submission" date="2018-05" db="EMBL/GenBank/DDBJ databases">
        <title>Animal gut microbial communities from fecal samples from Wisconsin, USA.</title>
        <authorList>
            <person name="Neumann A."/>
        </authorList>
    </citation>
    <scope>NUCLEOTIDE SEQUENCE [LARGE SCALE GENOMIC DNA]</scope>
    <source>
        <strain evidence="1 2">UWS4</strain>
    </source>
</reference>
<evidence type="ECO:0000313" key="1">
    <source>
        <dbReference type="EMBL" id="PWL03629.1"/>
    </source>
</evidence>
<evidence type="ECO:0000313" key="2">
    <source>
        <dbReference type="Proteomes" id="UP000245523"/>
    </source>
</evidence>
<organism evidence="1 2">
    <name type="scientific">Hallerella porci</name>
    <dbReference type="NCBI Taxonomy" id="1945871"/>
    <lineage>
        <taxon>Bacteria</taxon>
        <taxon>Pseudomonadati</taxon>
        <taxon>Fibrobacterota</taxon>
        <taxon>Fibrobacteria</taxon>
        <taxon>Fibrobacterales</taxon>
        <taxon>Fibrobacteraceae</taxon>
        <taxon>Hallerella</taxon>
    </lineage>
</organism>
<sequence>MAQIESFKVSGINNSAHFIFMKEIATRALADEAVSKNCAAQVSAFDSALKAEDECYSISRKSLATDKILFN</sequence>
<proteinExistence type="predicted"/>
<name>A0ABX5LP16_9BACT</name>
<keyword evidence="2" id="KW-1185">Reference proteome</keyword>
<dbReference type="EMBL" id="QGHD01000004">
    <property type="protein sequence ID" value="PWL03629.1"/>
    <property type="molecule type" value="Genomic_DNA"/>
</dbReference>
<dbReference type="RefSeq" id="WP_109587246.1">
    <property type="nucleotide sequence ID" value="NZ_JAXEIU010000025.1"/>
</dbReference>